<dbReference type="PANTHER" id="PTHR30466:SF1">
    <property type="entry name" value="FMN REDUCTASE (NADH) RUTF"/>
    <property type="match status" value="1"/>
</dbReference>
<reference evidence="4" key="1">
    <citation type="submission" date="2018-05" db="EMBL/GenBank/DDBJ databases">
        <authorList>
            <person name="Du Z."/>
            <person name="Wang X."/>
        </authorList>
    </citation>
    <scope>NUCLEOTIDE SEQUENCE [LARGE SCALE GENOMIC DNA]</scope>
    <source>
        <strain evidence="4">CQN31</strain>
    </source>
</reference>
<dbReference type="GO" id="GO:0010181">
    <property type="term" value="F:FMN binding"/>
    <property type="evidence" value="ECO:0007669"/>
    <property type="project" value="InterPro"/>
</dbReference>
<dbReference type="AlphaFoldDB" id="A0A317FHP8"/>
<accession>A0A317FHP8</accession>
<dbReference type="OrthoDB" id="9789254at2"/>
<keyword evidence="4" id="KW-1185">Reference proteome</keyword>
<feature type="domain" description="Flavin reductase like" evidence="2">
    <location>
        <begin position="12"/>
        <end position="160"/>
    </location>
</feature>
<dbReference type="SUPFAM" id="SSF50475">
    <property type="entry name" value="FMN-binding split barrel"/>
    <property type="match status" value="1"/>
</dbReference>
<comment type="caution">
    <text evidence="3">The sequence shown here is derived from an EMBL/GenBank/DDBJ whole genome shotgun (WGS) entry which is preliminary data.</text>
</comment>
<evidence type="ECO:0000256" key="1">
    <source>
        <dbReference type="ARBA" id="ARBA00023002"/>
    </source>
</evidence>
<name>A0A317FHP8_9PROT</name>
<dbReference type="Pfam" id="PF01613">
    <property type="entry name" value="Flavin_Reduct"/>
    <property type="match status" value="1"/>
</dbReference>
<dbReference type="GO" id="GO:0004497">
    <property type="term" value="F:monooxygenase activity"/>
    <property type="evidence" value="ECO:0007669"/>
    <property type="project" value="UniProtKB-KW"/>
</dbReference>
<protein>
    <submittedName>
        <fullName evidence="3">4-hydroxyphenylacetate 3-monooxygenase</fullName>
    </submittedName>
</protein>
<evidence type="ECO:0000313" key="4">
    <source>
        <dbReference type="Proteomes" id="UP000245765"/>
    </source>
</evidence>
<dbReference type="SMART" id="SM00903">
    <property type="entry name" value="Flavin_Reduct"/>
    <property type="match status" value="1"/>
</dbReference>
<evidence type="ECO:0000313" key="3">
    <source>
        <dbReference type="EMBL" id="PWS38315.1"/>
    </source>
</evidence>
<keyword evidence="1" id="KW-0560">Oxidoreductase</keyword>
<dbReference type="GO" id="GO:0006208">
    <property type="term" value="P:pyrimidine nucleobase catabolic process"/>
    <property type="evidence" value="ECO:0007669"/>
    <property type="project" value="TreeGrafter"/>
</dbReference>
<dbReference type="InterPro" id="IPR002563">
    <property type="entry name" value="Flavin_Rdtase-like_dom"/>
</dbReference>
<dbReference type="InterPro" id="IPR050268">
    <property type="entry name" value="NADH-dep_flavin_reductase"/>
</dbReference>
<proteinExistence type="predicted"/>
<dbReference type="EMBL" id="QGNA01000001">
    <property type="protein sequence ID" value="PWS38315.1"/>
    <property type="molecule type" value="Genomic_DNA"/>
</dbReference>
<sequence>MTISSLEFRDAMARLGAAVNVVTTDGAAGRAGFTASAVCSVTDDPPTLLVCLNRASRGNALFKANGVLCVNTLAAGCRGLSDAFAGKGGLDTEGRFALAKWSRLATGAPVLDDAAVVAFDCRITEVVEKGTHSVLFAEIEAIRQGAPGGALIWYGRDYHPVGAVAAA</sequence>
<dbReference type="Proteomes" id="UP000245765">
    <property type="component" value="Unassembled WGS sequence"/>
</dbReference>
<dbReference type="RefSeq" id="WP_109868936.1">
    <property type="nucleotide sequence ID" value="NZ_QGNA01000001.1"/>
</dbReference>
<evidence type="ECO:0000259" key="2">
    <source>
        <dbReference type="SMART" id="SM00903"/>
    </source>
</evidence>
<keyword evidence="3" id="KW-0503">Monooxygenase</keyword>
<organism evidence="3 4">
    <name type="scientific">Falsiroseomonas bella</name>
    <dbReference type="NCBI Taxonomy" id="2184016"/>
    <lineage>
        <taxon>Bacteria</taxon>
        <taxon>Pseudomonadati</taxon>
        <taxon>Pseudomonadota</taxon>
        <taxon>Alphaproteobacteria</taxon>
        <taxon>Acetobacterales</taxon>
        <taxon>Roseomonadaceae</taxon>
        <taxon>Falsiroseomonas</taxon>
    </lineage>
</organism>
<dbReference type="Gene3D" id="2.30.110.10">
    <property type="entry name" value="Electron Transport, Fmn-binding Protein, Chain A"/>
    <property type="match status" value="1"/>
</dbReference>
<dbReference type="InterPro" id="IPR012349">
    <property type="entry name" value="Split_barrel_FMN-bd"/>
</dbReference>
<dbReference type="GO" id="GO:0042602">
    <property type="term" value="F:riboflavin reductase (NADPH) activity"/>
    <property type="evidence" value="ECO:0007669"/>
    <property type="project" value="TreeGrafter"/>
</dbReference>
<dbReference type="PANTHER" id="PTHR30466">
    <property type="entry name" value="FLAVIN REDUCTASE"/>
    <property type="match status" value="1"/>
</dbReference>
<gene>
    <name evidence="3" type="ORF">DFH01_03230</name>
</gene>